<evidence type="ECO:0000313" key="2">
    <source>
        <dbReference type="EMBL" id="KAL3760852.1"/>
    </source>
</evidence>
<sequence>MKNVDGTTPPGPPKRRPYTKAFALPLLIILVSAFIGSLNFRWRMELRSAHEYISNSIGGTYANAGWYDDENDEASTIIRKSYEQTYAHILPCDDDAPSGKQCMNKTIQYFNPKNKNISRDDDLPSIPWWFQTLLRDMSQNGAFGSWHHFSTTTPPLNFCSIEKVGTTEWRGVFCKLNADDCQPDPIKQCGRKQCAWQTTKDMPDDAPWAVFLRDPLERLLSGFLDKCYSNITRKIENHCEPNVIFNPAPRLKDVVGKVYPSLVDQVIDNDKQYFAAYVDVLPLKWNLHFIPQAIACDLHRRIDEFSFVGNMGEDFMFELERMADQFGGGPLADVMNSTFNYLEFVKLQKKNTGNVVRRHSTHAPAKVQKFYTAHAVRRGLEYLSIDYMLLGLEVPEWARQMLRDDAS</sequence>
<keyword evidence="3" id="KW-1185">Reference proteome</keyword>
<keyword evidence="1" id="KW-0812">Transmembrane</keyword>
<dbReference type="Pfam" id="PF03567">
    <property type="entry name" value="Sulfotransfer_2"/>
    <property type="match status" value="1"/>
</dbReference>
<dbReference type="InterPro" id="IPR005331">
    <property type="entry name" value="Sulfotransferase"/>
</dbReference>
<protein>
    <recommendedName>
        <fullName evidence="4">Sulfotransferase</fullName>
    </recommendedName>
</protein>
<name>A0ABD3MFB3_9STRA</name>
<keyword evidence="1" id="KW-1133">Transmembrane helix</keyword>
<reference evidence="2 3" key="1">
    <citation type="submission" date="2024-10" db="EMBL/GenBank/DDBJ databases">
        <title>Updated reference genomes for cyclostephanoid diatoms.</title>
        <authorList>
            <person name="Roberts W.R."/>
            <person name="Alverson A.J."/>
        </authorList>
    </citation>
    <scope>NUCLEOTIDE SEQUENCE [LARGE SCALE GENOMIC DNA]</scope>
    <source>
        <strain evidence="2 3">AJA232-27</strain>
    </source>
</reference>
<evidence type="ECO:0008006" key="4">
    <source>
        <dbReference type="Google" id="ProtNLM"/>
    </source>
</evidence>
<proteinExistence type="predicted"/>
<organism evidence="2 3">
    <name type="scientific">Discostella pseudostelligera</name>
    <dbReference type="NCBI Taxonomy" id="259834"/>
    <lineage>
        <taxon>Eukaryota</taxon>
        <taxon>Sar</taxon>
        <taxon>Stramenopiles</taxon>
        <taxon>Ochrophyta</taxon>
        <taxon>Bacillariophyta</taxon>
        <taxon>Coscinodiscophyceae</taxon>
        <taxon>Thalassiosirophycidae</taxon>
        <taxon>Stephanodiscales</taxon>
        <taxon>Stephanodiscaceae</taxon>
        <taxon>Discostella</taxon>
    </lineage>
</organism>
<comment type="caution">
    <text evidence="2">The sequence shown here is derived from an EMBL/GenBank/DDBJ whole genome shotgun (WGS) entry which is preliminary data.</text>
</comment>
<dbReference type="Proteomes" id="UP001530293">
    <property type="component" value="Unassembled WGS sequence"/>
</dbReference>
<evidence type="ECO:0000256" key="1">
    <source>
        <dbReference type="SAM" id="Phobius"/>
    </source>
</evidence>
<gene>
    <name evidence="2" type="ORF">ACHAWU_007918</name>
</gene>
<feature type="transmembrane region" description="Helical" evidence="1">
    <location>
        <begin position="22"/>
        <end position="40"/>
    </location>
</feature>
<keyword evidence="1" id="KW-0472">Membrane</keyword>
<evidence type="ECO:0000313" key="3">
    <source>
        <dbReference type="Proteomes" id="UP001530293"/>
    </source>
</evidence>
<dbReference type="EMBL" id="JALLBG020000171">
    <property type="protein sequence ID" value="KAL3760852.1"/>
    <property type="molecule type" value="Genomic_DNA"/>
</dbReference>
<accession>A0ABD3MFB3</accession>
<dbReference type="AlphaFoldDB" id="A0ABD3MFB3"/>